<dbReference type="PANTHER" id="PTHR10285">
    <property type="entry name" value="URIDINE KINASE"/>
    <property type="match status" value="1"/>
</dbReference>
<dbReference type="InterPro" id="IPR027417">
    <property type="entry name" value="P-loop_NTPase"/>
</dbReference>
<keyword evidence="2" id="KW-1185">Reference proteome</keyword>
<accession>A0AAN6DT76</accession>
<dbReference type="CDD" id="cd02024">
    <property type="entry name" value="NRK1"/>
    <property type="match status" value="1"/>
</dbReference>
<dbReference type="AlphaFoldDB" id="A0AAN6DT76"/>
<dbReference type="SUPFAM" id="SSF52540">
    <property type="entry name" value="P-loop containing nucleoside triphosphate hydrolases"/>
    <property type="match status" value="1"/>
</dbReference>
<evidence type="ECO:0000313" key="1">
    <source>
        <dbReference type="EMBL" id="KAI1611761.1"/>
    </source>
</evidence>
<dbReference type="EMBL" id="MU404356">
    <property type="protein sequence ID" value="KAI1611761.1"/>
    <property type="molecule type" value="Genomic_DNA"/>
</dbReference>
<dbReference type="Proteomes" id="UP001203852">
    <property type="component" value="Unassembled WGS sequence"/>
</dbReference>
<evidence type="ECO:0000313" key="2">
    <source>
        <dbReference type="Proteomes" id="UP001203852"/>
    </source>
</evidence>
<comment type="caution">
    <text evidence="1">The sequence shown here is derived from an EMBL/GenBank/DDBJ whole genome shotgun (WGS) entry which is preliminary data.</text>
</comment>
<gene>
    <name evidence="1" type="ORF">EDD36DRAFT_300392</name>
</gene>
<name>A0AAN6DT76_9EURO</name>
<organism evidence="1 2">
    <name type="scientific">Exophiala viscosa</name>
    <dbReference type="NCBI Taxonomy" id="2486360"/>
    <lineage>
        <taxon>Eukaryota</taxon>
        <taxon>Fungi</taxon>
        <taxon>Dikarya</taxon>
        <taxon>Ascomycota</taxon>
        <taxon>Pezizomycotina</taxon>
        <taxon>Eurotiomycetes</taxon>
        <taxon>Chaetothyriomycetidae</taxon>
        <taxon>Chaetothyriales</taxon>
        <taxon>Herpotrichiellaceae</taxon>
        <taxon>Exophiala</taxon>
    </lineage>
</organism>
<reference evidence="1" key="1">
    <citation type="journal article" date="2022" name="bioRxiv">
        <title>Deciphering the potential niche of two novel black yeast fungi from a biological soil crust based on their genomes, phenotypes, and melanin regulation.</title>
        <authorList>
            <consortium name="DOE Joint Genome Institute"/>
            <person name="Carr E.C."/>
            <person name="Barton Q."/>
            <person name="Grambo S."/>
            <person name="Sullivan M."/>
            <person name="Renfro C.M."/>
            <person name="Kuo A."/>
            <person name="Pangilinan J."/>
            <person name="Lipzen A."/>
            <person name="Keymanesh K."/>
            <person name="Savage E."/>
            <person name="Barry K."/>
            <person name="Grigoriev I.V."/>
            <person name="Riekhof W.R."/>
            <person name="Harris S.S."/>
        </authorList>
    </citation>
    <scope>NUCLEOTIDE SEQUENCE</scope>
    <source>
        <strain evidence="1">JF 03-4F</strain>
    </source>
</reference>
<dbReference type="Gene3D" id="3.40.50.300">
    <property type="entry name" value="P-loop containing nucleotide triphosphate hydrolases"/>
    <property type="match status" value="1"/>
</dbReference>
<evidence type="ECO:0008006" key="3">
    <source>
        <dbReference type="Google" id="ProtNLM"/>
    </source>
</evidence>
<sequence length="314" mass="35090">MSSTPSSAPTTILIGLSGPSSSGKTTLARLLRSVVNLSVVEGGKEYKLSLFVLHEDDFYKVDKDVPIVTFSSSQHGTRSLQDWDCVESLDLDLFEHTLQYVKDHGALPPDTVSKEDQNSVGDVHVSDAEVQDFQGEVKSWFQQLLHDHLLSTTGTTRSELPKEMRICILDGFLLYPPAPSVPNARSETEAAELKHLYDLSHALLSPRLFLPCSREQMVNRRLARSGYVTLEGFWVDPPGYVEDVVWPNYERTHSWMYTDNNADGGVFDEKICQEREGVVVCPGQGTLPMKECLTWGVNEVKMAVEKRLSGSRNE</sequence>
<protein>
    <recommendedName>
        <fullName evidence="3">Nicotinamide riboside kinase</fullName>
    </recommendedName>
</protein>
<proteinExistence type="predicted"/>